<dbReference type="EMBL" id="PP511364">
    <property type="protein sequence ID" value="XCD03489.1"/>
    <property type="molecule type" value="Genomic_DNA"/>
</dbReference>
<name>A0AAU8AVV1_9VIRU</name>
<protein>
    <submittedName>
        <fullName evidence="1">Uncharacterized protein</fullName>
    </submittedName>
</protein>
<evidence type="ECO:0000313" key="1">
    <source>
        <dbReference type="EMBL" id="XCD03489.1"/>
    </source>
</evidence>
<organism evidence="1">
    <name type="scientific">Dulem virus 118</name>
    <dbReference type="NCBI Taxonomy" id="3145595"/>
    <lineage>
        <taxon>Viruses</taxon>
        <taxon>Monodnaviria</taxon>
        <taxon>Sangervirae</taxon>
        <taxon>Phixviricota</taxon>
        <taxon>Malgrandaviricetes</taxon>
        <taxon>Petitvirales</taxon>
        <taxon>Microviridae</taxon>
        <taxon>Microvirus</taxon>
    </lineage>
</organism>
<accession>A0AAU8AVV1</accession>
<dbReference type="EMBL" id="PP511475">
    <property type="protein sequence ID" value="XCD04558.1"/>
    <property type="molecule type" value="Genomic_DNA"/>
</dbReference>
<proteinExistence type="predicted"/>
<reference evidence="1" key="1">
    <citation type="submission" date="2024-03" db="EMBL/GenBank/DDBJ databases">
        <title>Diverse circular DNA viruses in blood, oral, and fecal samples of captive lemurs.</title>
        <authorList>
            <person name="Paietta E.N."/>
            <person name="Kraberger S."/>
            <person name="Lund M.C."/>
            <person name="Custer J.M."/>
            <person name="Vargas K.M."/>
            <person name="Ehmke E.E."/>
            <person name="Yoder A.D."/>
            <person name="Varsani A."/>
        </authorList>
    </citation>
    <scope>NUCLEOTIDE SEQUENCE</scope>
    <source>
        <strain evidence="1">Duke_18_76</strain>
        <strain evidence="2">Duke_23FS_56</strain>
    </source>
</reference>
<sequence length="67" mass="7900">MLPINYCPLMNSLKIINNFHTVMKSIQNSKDEVLTVRQKRVLEKTIYQLKAEINYCSTLLQELDLEE</sequence>
<evidence type="ECO:0000313" key="2">
    <source>
        <dbReference type="EMBL" id="XCD04558.1"/>
    </source>
</evidence>